<evidence type="ECO:0000259" key="5">
    <source>
        <dbReference type="PROSITE" id="PS51063"/>
    </source>
</evidence>
<protein>
    <submittedName>
        <fullName evidence="6">CRP/FNR family transcriptional regulator</fullName>
    </submittedName>
</protein>
<dbReference type="InterPro" id="IPR036388">
    <property type="entry name" value="WH-like_DNA-bd_sf"/>
</dbReference>
<dbReference type="GO" id="GO:0005829">
    <property type="term" value="C:cytosol"/>
    <property type="evidence" value="ECO:0007669"/>
    <property type="project" value="TreeGrafter"/>
</dbReference>
<sequence>MSKQRVVNLSEVRTQCQKCSLYQLCMPMGLAEGDLNKLDKIIKRRRPVEKGEFLFRLGEDFISLYAIRSGSLKTYTSQSDGQEQVIGMHLPGELIGLDAIGDSRHGCSAVALETTSVCEIPFEHLEALSREIPGLQHHLFRLMSAEIQHDQCHMTVLARMPVENRLASFLLSLSDRYKLRGYSASEFNLSMSRSDIANMLGMAMETISRLLTGFQEQGLIQVERKHIRILDAAGLRAIAGQCGELPDSPVDNSSSHSA</sequence>
<dbReference type="CDD" id="cd00092">
    <property type="entry name" value="HTH_CRP"/>
    <property type="match status" value="1"/>
</dbReference>
<dbReference type="InterPro" id="IPR014710">
    <property type="entry name" value="RmlC-like_jellyroll"/>
</dbReference>
<dbReference type="InterPro" id="IPR036390">
    <property type="entry name" value="WH_DNA-bd_sf"/>
</dbReference>
<dbReference type="Proteomes" id="UP000294914">
    <property type="component" value="Unassembled WGS sequence"/>
</dbReference>
<dbReference type="InterPro" id="IPR018490">
    <property type="entry name" value="cNMP-bd_dom_sf"/>
</dbReference>
<dbReference type="AlphaFoldDB" id="A0A4R8J0V7"/>
<keyword evidence="2" id="KW-0238">DNA-binding</keyword>
<organism evidence="6 7">
    <name type="scientific">Thiohalophilus thiocyanatoxydans</name>
    <dbReference type="NCBI Taxonomy" id="381308"/>
    <lineage>
        <taxon>Bacteria</taxon>
        <taxon>Pseudomonadati</taxon>
        <taxon>Pseudomonadota</taxon>
        <taxon>Gammaproteobacteria</taxon>
        <taxon>Thiohalomonadales</taxon>
        <taxon>Thiohalophilaceae</taxon>
        <taxon>Thiohalophilus</taxon>
    </lineage>
</organism>
<reference evidence="6 7" key="1">
    <citation type="submission" date="2019-03" db="EMBL/GenBank/DDBJ databases">
        <title>Genomic Encyclopedia of Type Strains, Phase IV (KMG-IV): sequencing the most valuable type-strain genomes for metagenomic binning, comparative biology and taxonomic classification.</title>
        <authorList>
            <person name="Goeker M."/>
        </authorList>
    </citation>
    <scope>NUCLEOTIDE SEQUENCE [LARGE SCALE GENOMIC DNA]</scope>
    <source>
        <strain evidence="6 7">DSM 16326</strain>
    </source>
</reference>
<gene>
    <name evidence="6" type="ORF">EDC23_0308</name>
</gene>
<dbReference type="SUPFAM" id="SSF46785">
    <property type="entry name" value="Winged helix' DNA-binding domain"/>
    <property type="match status" value="1"/>
</dbReference>
<dbReference type="PROSITE" id="PS51063">
    <property type="entry name" value="HTH_CRP_2"/>
    <property type="match status" value="1"/>
</dbReference>
<dbReference type="OrthoDB" id="7643467at2"/>
<dbReference type="SMART" id="SM00100">
    <property type="entry name" value="cNMP"/>
    <property type="match status" value="1"/>
</dbReference>
<feature type="domain" description="HTH crp-type" evidence="5">
    <location>
        <begin position="160"/>
        <end position="233"/>
    </location>
</feature>
<dbReference type="PANTHER" id="PTHR24567">
    <property type="entry name" value="CRP FAMILY TRANSCRIPTIONAL REGULATORY PROTEIN"/>
    <property type="match status" value="1"/>
</dbReference>
<dbReference type="Pfam" id="PF00027">
    <property type="entry name" value="cNMP_binding"/>
    <property type="match status" value="1"/>
</dbReference>
<keyword evidence="1" id="KW-0805">Transcription regulation</keyword>
<dbReference type="InterPro" id="IPR000595">
    <property type="entry name" value="cNMP-bd_dom"/>
</dbReference>
<dbReference type="CDD" id="cd00038">
    <property type="entry name" value="CAP_ED"/>
    <property type="match status" value="1"/>
</dbReference>
<evidence type="ECO:0000256" key="3">
    <source>
        <dbReference type="ARBA" id="ARBA00023163"/>
    </source>
</evidence>
<dbReference type="RefSeq" id="WP_134080503.1">
    <property type="nucleotide sequence ID" value="NZ_SOQX01000001.1"/>
</dbReference>
<proteinExistence type="predicted"/>
<dbReference type="InterPro" id="IPR050397">
    <property type="entry name" value="Env_Response_Regulators"/>
</dbReference>
<feature type="domain" description="Cyclic nucleotide-binding" evidence="4">
    <location>
        <begin position="26"/>
        <end position="100"/>
    </location>
</feature>
<dbReference type="NCBIfam" id="NF008365">
    <property type="entry name" value="PRK11161.1"/>
    <property type="match status" value="1"/>
</dbReference>
<dbReference type="PROSITE" id="PS00042">
    <property type="entry name" value="HTH_CRP_1"/>
    <property type="match status" value="1"/>
</dbReference>
<dbReference type="PROSITE" id="PS50042">
    <property type="entry name" value="CNMP_BINDING_3"/>
    <property type="match status" value="1"/>
</dbReference>
<keyword evidence="7" id="KW-1185">Reference proteome</keyword>
<dbReference type="PRINTS" id="PR00034">
    <property type="entry name" value="HTHCRP"/>
</dbReference>
<dbReference type="InterPro" id="IPR012318">
    <property type="entry name" value="HTH_CRP"/>
</dbReference>
<dbReference type="SUPFAM" id="SSF51206">
    <property type="entry name" value="cAMP-binding domain-like"/>
    <property type="match status" value="1"/>
</dbReference>
<dbReference type="Pfam" id="PF13545">
    <property type="entry name" value="HTH_Crp_2"/>
    <property type="match status" value="1"/>
</dbReference>
<dbReference type="FunFam" id="2.60.120.10:FF:000004">
    <property type="entry name" value="Fumarate/nitrate reduction transcriptional regulator Fnr"/>
    <property type="match status" value="1"/>
</dbReference>
<evidence type="ECO:0000256" key="1">
    <source>
        <dbReference type="ARBA" id="ARBA00023015"/>
    </source>
</evidence>
<name>A0A4R8J0V7_9GAMM</name>
<evidence type="ECO:0000256" key="2">
    <source>
        <dbReference type="ARBA" id="ARBA00023125"/>
    </source>
</evidence>
<dbReference type="InterPro" id="IPR018335">
    <property type="entry name" value="Tscrpt_reg_HTH_Crp-type_CS"/>
</dbReference>
<evidence type="ECO:0000313" key="7">
    <source>
        <dbReference type="Proteomes" id="UP000294914"/>
    </source>
</evidence>
<dbReference type="SMART" id="SM00419">
    <property type="entry name" value="HTH_CRP"/>
    <property type="match status" value="1"/>
</dbReference>
<evidence type="ECO:0000259" key="4">
    <source>
        <dbReference type="PROSITE" id="PS50042"/>
    </source>
</evidence>
<dbReference type="EMBL" id="SOQX01000001">
    <property type="protein sequence ID" value="TDY03937.1"/>
    <property type="molecule type" value="Genomic_DNA"/>
</dbReference>
<dbReference type="Gene3D" id="2.60.120.10">
    <property type="entry name" value="Jelly Rolls"/>
    <property type="match status" value="1"/>
</dbReference>
<dbReference type="GO" id="GO:0003677">
    <property type="term" value="F:DNA binding"/>
    <property type="evidence" value="ECO:0007669"/>
    <property type="project" value="UniProtKB-KW"/>
</dbReference>
<evidence type="ECO:0000313" key="6">
    <source>
        <dbReference type="EMBL" id="TDY03937.1"/>
    </source>
</evidence>
<accession>A0A4R8J0V7</accession>
<dbReference type="PANTHER" id="PTHR24567:SF75">
    <property type="entry name" value="FUMARATE AND NITRATE REDUCTION REGULATORY PROTEIN"/>
    <property type="match status" value="1"/>
</dbReference>
<keyword evidence="3" id="KW-0804">Transcription</keyword>
<dbReference type="Gene3D" id="1.10.10.10">
    <property type="entry name" value="Winged helix-like DNA-binding domain superfamily/Winged helix DNA-binding domain"/>
    <property type="match status" value="1"/>
</dbReference>
<dbReference type="FunFam" id="1.10.10.10:FF:000028">
    <property type="entry name" value="Fumarate/nitrate reduction transcriptional regulator Fnr"/>
    <property type="match status" value="1"/>
</dbReference>
<dbReference type="GO" id="GO:0003700">
    <property type="term" value="F:DNA-binding transcription factor activity"/>
    <property type="evidence" value="ECO:0007669"/>
    <property type="project" value="InterPro"/>
</dbReference>
<comment type="caution">
    <text evidence="6">The sequence shown here is derived from an EMBL/GenBank/DDBJ whole genome shotgun (WGS) entry which is preliminary data.</text>
</comment>